<organism evidence="1 2">
    <name type="scientific">Pleurodeles waltl</name>
    <name type="common">Iberian ribbed newt</name>
    <dbReference type="NCBI Taxonomy" id="8319"/>
    <lineage>
        <taxon>Eukaryota</taxon>
        <taxon>Metazoa</taxon>
        <taxon>Chordata</taxon>
        <taxon>Craniata</taxon>
        <taxon>Vertebrata</taxon>
        <taxon>Euteleostomi</taxon>
        <taxon>Amphibia</taxon>
        <taxon>Batrachia</taxon>
        <taxon>Caudata</taxon>
        <taxon>Salamandroidea</taxon>
        <taxon>Salamandridae</taxon>
        <taxon>Pleurodelinae</taxon>
        <taxon>Pleurodeles</taxon>
    </lineage>
</organism>
<name>A0AAV7M2W6_PLEWA</name>
<dbReference type="Proteomes" id="UP001066276">
    <property type="component" value="Chromosome 10"/>
</dbReference>
<evidence type="ECO:0000313" key="2">
    <source>
        <dbReference type="Proteomes" id="UP001066276"/>
    </source>
</evidence>
<reference evidence="1" key="1">
    <citation type="journal article" date="2022" name="bioRxiv">
        <title>Sequencing and chromosome-scale assembly of the giantPleurodeles waltlgenome.</title>
        <authorList>
            <person name="Brown T."/>
            <person name="Elewa A."/>
            <person name="Iarovenko S."/>
            <person name="Subramanian E."/>
            <person name="Araus A.J."/>
            <person name="Petzold A."/>
            <person name="Susuki M."/>
            <person name="Suzuki K.-i.T."/>
            <person name="Hayashi T."/>
            <person name="Toyoda A."/>
            <person name="Oliveira C."/>
            <person name="Osipova E."/>
            <person name="Leigh N.D."/>
            <person name="Simon A."/>
            <person name="Yun M.H."/>
        </authorList>
    </citation>
    <scope>NUCLEOTIDE SEQUENCE</scope>
    <source>
        <strain evidence="1">20211129_DDA</strain>
        <tissue evidence="1">Liver</tissue>
    </source>
</reference>
<accession>A0AAV7M2W6</accession>
<dbReference type="AlphaFoldDB" id="A0AAV7M2W6"/>
<keyword evidence="2" id="KW-1185">Reference proteome</keyword>
<comment type="caution">
    <text evidence="1">The sequence shown here is derived from an EMBL/GenBank/DDBJ whole genome shotgun (WGS) entry which is preliminary data.</text>
</comment>
<proteinExistence type="predicted"/>
<gene>
    <name evidence="1" type="ORF">NDU88_002262</name>
</gene>
<dbReference type="EMBL" id="JANPWB010000014">
    <property type="protein sequence ID" value="KAJ1097135.1"/>
    <property type="molecule type" value="Genomic_DNA"/>
</dbReference>
<evidence type="ECO:0000313" key="1">
    <source>
        <dbReference type="EMBL" id="KAJ1097135.1"/>
    </source>
</evidence>
<sequence length="206" mass="22351">MNCTADPGGTEPLTGHATVGFGALEPIPPPICLATRSGTNYSFERGPLGPLVPHTAATRLCNGPEMPGGRSSHKNSGKPPRQLLFSEALLQMKGPSPTPATQPPATHHDMTDSAQYSTMDRTLQEISAVSRRLEGMDSAMVSLTAETKSIRMEIASFQTHVLGLEQQVSTEEAHASSFQDRDQEFLFLRSKLTDLEYRSRRDNVAS</sequence>
<protein>
    <submittedName>
        <fullName evidence="1">Uncharacterized protein</fullName>
    </submittedName>
</protein>